<dbReference type="OrthoDB" id="4311362at2"/>
<dbReference type="KEGG" id="sve:SVEN_2072"/>
<evidence type="ECO:0000313" key="2">
    <source>
        <dbReference type="Proteomes" id="UP000006854"/>
    </source>
</evidence>
<dbReference type="RefSeq" id="WP_015033276.1">
    <property type="nucleotide sequence ID" value="NC_018750.1"/>
</dbReference>
<reference evidence="1 2" key="1">
    <citation type="journal article" date="2011" name="BMC Genomics">
        <title>Genome-wide analysis of the role of GlnR in Streptomyces venezuelae provides new insights into global nitrogen regulation in actinomycetes.</title>
        <authorList>
            <person name="Pullan S.T."/>
            <person name="Bibb M.J."/>
            <person name="Merrick M."/>
        </authorList>
    </citation>
    <scope>NUCLEOTIDE SEQUENCE [LARGE SCALE GENOMIC DNA]</scope>
    <source>
        <strain evidence="2">ATCC 10712 / CBS 650.69 / DSM 40230 / JCM 4526 / NBRC 13096 / PD 04745</strain>
    </source>
</reference>
<protein>
    <submittedName>
        <fullName evidence="1">Uncharacterized protein</fullName>
    </submittedName>
</protein>
<evidence type="ECO:0000313" key="1">
    <source>
        <dbReference type="EMBL" id="CCA55358.1"/>
    </source>
</evidence>
<dbReference type="AlphaFoldDB" id="F2RKW9"/>
<dbReference type="eggNOG" id="ENOG5031YJY">
    <property type="taxonomic scope" value="Bacteria"/>
</dbReference>
<dbReference type="STRING" id="953739.SVEN_2072"/>
<dbReference type="EMBL" id="FR845719">
    <property type="protein sequence ID" value="CCA55358.1"/>
    <property type="molecule type" value="Genomic_DNA"/>
</dbReference>
<dbReference type="HOGENOM" id="CLU_2235167_0_0_11"/>
<sequence>MTAQPVQNKARKATRAAKSKHLVSVEAASTTDLAAVEAAEKADLIRWDAEYVVKEKLLPYRSARVLREKCYKRQVFHHNDGGRITFSPMSIRAEHARTLVAPLAA</sequence>
<name>F2RKW9_STRVP</name>
<organism evidence="1 2">
    <name type="scientific">Streptomyces venezuelae (strain ATCC 10712 / CBS 650.69 / DSM 40230 / JCM 4526 / NBRC 13096 / PD 04745)</name>
    <dbReference type="NCBI Taxonomy" id="953739"/>
    <lineage>
        <taxon>Bacteria</taxon>
        <taxon>Bacillati</taxon>
        <taxon>Actinomycetota</taxon>
        <taxon>Actinomycetes</taxon>
        <taxon>Kitasatosporales</taxon>
        <taxon>Streptomycetaceae</taxon>
        <taxon>Streptomyces</taxon>
    </lineage>
</organism>
<dbReference type="PATRIC" id="fig|953739.5.peg.4229"/>
<gene>
    <name evidence="1" type="ordered locus">SVEN_2072</name>
</gene>
<proteinExistence type="predicted"/>
<dbReference type="Proteomes" id="UP000006854">
    <property type="component" value="Chromosome"/>
</dbReference>
<dbReference type="GeneID" id="51862645"/>
<keyword evidence="2" id="KW-1185">Reference proteome</keyword>
<accession>F2RKW9</accession>